<accession>A0A4V4H6Z7</accession>
<dbReference type="PANTHER" id="PTHR34789">
    <property type="entry name" value="EXPRESSED PROTEIN"/>
    <property type="match status" value="1"/>
</dbReference>
<evidence type="ECO:0000313" key="2">
    <source>
        <dbReference type="EMBL" id="THU61876.1"/>
    </source>
</evidence>
<name>A0A4V4H6Z7_MUSBA</name>
<dbReference type="EMBL" id="PYDT01000005">
    <property type="protein sequence ID" value="THU61876.1"/>
    <property type="molecule type" value="Genomic_DNA"/>
</dbReference>
<proteinExistence type="predicted"/>
<dbReference type="PANTHER" id="PTHR34789:SF1">
    <property type="entry name" value="EXPRESSED PROTEIN"/>
    <property type="match status" value="1"/>
</dbReference>
<organism evidence="2 3">
    <name type="scientific">Musa balbisiana</name>
    <name type="common">Banana</name>
    <dbReference type="NCBI Taxonomy" id="52838"/>
    <lineage>
        <taxon>Eukaryota</taxon>
        <taxon>Viridiplantae</taxon>
        <taxon>Streptophyta</taxon>
        <taxon>Embryophyta</taxon>
        <taxon>Tracheophyta</taxon>
        <taxon>Spermatophyta</taxon>
        <taxon>Magnoliopsida</taxon>
        <taxon>Liliopsida</taxon>
        <taxon>Zingiberales</taxon>
        <taxon>Musaceae</taxon>
        <taxon>Musa</taxon>
    </lineage>
</organism>
<reference evidence="2 3" key="1">
    <citation type="journal article" date="2019" name="Nat. Plants">
        <title>Genome sequencing of Musa balbisiana reveals subgenome evolution and function divergence in polyploid bananas.</title>
        <authorList>
            <person name="Yao X."/>
        </authorList>
    </citation>
    <scope>NUCLEOTIDE SEQUENCE [LARGE SCALE GENOMIC DNA]</scope>
    <source>
        <strain evidence="3">cv. DH-PKW</strain>
        <tissue evidence="2">Leaves</tissue>
    </source>
</reference>
<evidence type="ECO:0000256" key="1">
    <source>
        <dbReference type="SAM" id="SignalP"/>
    </source>
</evidence>
<feature type="chain" id="PRO_5020399159" description="Glycine-rich protein" evidence="1">
    <location>
        <begin position="23"/>
        <end position="143"/>
    </location>
</feature>
<keyword evidence="1" id="KW-0732">Signal</keyword>
<dbReference type="AlphaFoldDB" id="A0A4V4H6Z7"/>
<evidence type="ECO:0000313" key="3">
    <source>
        <dbReference type="Proteomes" id="UP000317650"/>
    </source>
</evidence>
<sequence>MKKTSLLFSLLFLAAASTFCFAARYMDAEIAKGKGHGGGGGGAGIPGFGADPGGFFGPGGGFNVPGFGGGWGAGFGGPSGGHARGGVVRPSVVCSDKGPCYKKRVTCPAKCFSSFSRSGKGYGGGGGGGGCTIDCKKRCVAYC</sequence>
<gene>
    <name evidence="2" type="ORF">C4D60_Mb07t27870</name>
</gene>
<comment type="caution">
    <text evidence="2">The sequence shown here is derived from an EMBL/GenBank/DDBJ whole genome shotgun (WGS) entry which is preliminary data.</text>
</comment>
<feature type="signal peptide" evidence="1">
    <location>
        <begin position="1"/>
        <end position="22"/>
    </location>
</feature>
<dbReference type="Proteomes" id="UP000317650">
    <property type="component" value="Chromosome 7"/>
</dbReference>
<evidence type="ECO:0008006" key="4">
    <source>
        <dbReference type="Google" id="ProtNLM"/>
    </source>
</evidence>
<keyword evidence="3" id="KW-1185">Reference proteome</keyword>
<protein>
    <recommendedName>
        <fullName evidence="4">Glycine-rich protein</fullName>
    </recommendedName>
</protein>